<comment type="catalytic activity">
    <reaction evidence="3">
        <text>L-histidine + 3 S-adenosyl-L-methionine = hercynine + 3 S-adenosyl-L-homocysteine + 3 H(+)</text>
        <dbReference type="Rhea" id="RHEA:38471"/>
        <dbReference type="ChEBI" id="CHEBI:15378"/>
        <dbReference type="ChEBI" id="CHEBI:15781"/>
        <dbReference type="ChEBI" id="CHEBI:57595"/>
        <dbReference type="ChEBI" id="CHEBI:57856"/>
        <dbReference type="ChEBI" id="CHEBI:59789"/>
        <dbReference type="EC" id="2.1.1.44"/>
    </reaction>
</comment>
<gene>
    <name evidence="3" type="primary">egtD</name>
    <name evidence="5" type="ORF">FHS13_003922</name>
</gene>
<dbReference type="InterPro" id="IPR051128">
    <property type="entry name" value="EgtD_Methyltrsf_superfamily"/>
</dbReference>
<dbReference type="InterPro" id="IPR035094">
    <property type="entry name" value="EgtD"/>
</dbReference>
<dbReference type="GO" id="GO:0052699">
    <property type="term" value="P:ergothioneine biosynthetic process"/>
    <property type="evidence" value="ECO:0007669"/>
    <property type="project" value="UniProtKB-UniRule"/>
</dbReference>
<accession>A0A841ITD3</accession>
<dbReference type="PANTHER" id="PTHR43397">
    <property type="entry name" value="ERGOTHIONEINE BIOSYNTHESIS PROTEIN 1"/>
    <property type="match status" value="1"/>
</dbReference>
<feature type="binding site" evidence="3">
    <location>
        <position position="112"/>
    </location>
    <ligand>
        <name>S-adenosyl-L-methionine</name>
        <dbReference type="ChEBI" id="CHEBI:59789"/>
    </ligand>
</feature>
<keyword evidence="3" id="KW-0949">S-adenosyl-L-methionine</keyword>
<keyword evidence="2 3" id="KW-0808">Transferase</keyword>
<dbReference type="UniPathway" id="UPA01014"/>
<keyword evidence="1 3" id="KW-0489">Methyltransferase</keyword>
<dbReference type="GO" id="GO:0032259">
    <property type="term" value="P:methylation"/>
    <property type="evidence" value="ECO:0007669"/>
    <property type="project" value="UniProtKB-KW"/>
</dbReference>
<evidence type="ECO:0000256" key="3">
    <source>
        <dbReference type="HAMAP-Rule" id="MF_02037"/>
    </source>
</evidence>
<reference evidence="5 6" key="1">
    <citation type="submission" date="2020-08" db="EMBL/GenBank/DDBJ databases">
        <title>Genomic Encyclopedia of Type Strains, Phase III (KMG-III): the genomes of soil and plant-associated and newly described type strains.</title>
        <authorList>
            <person name="Whitman W."/>
        </authorList>
    </citation>
    <scope>NUCLEOTIDE SEQUENCE [LARGE SCALE GENOMIC DNA]</scope>
    <source>
        <strain evidence="5 6">CECT 8712</strain>
    </source>
</reference>
<dbReference type="NCBIfam" id="TIGR03438">
    <property type="entry name" value="egtD_ergothio"/>
    <property type="match status" value="1"/>
</dbReference>
<dbReference type="Gene3D" id="3.40.50.150">
    <property type="entry name" value="Vaccinia Virus protein VP39"/>
    <property type="match status" value="1"/>
</dbReference>
<evidence type="ECO:0000256" key="2">
    <source>
        <dbReference type="ARBA" id="ARBA00022679"/>
    </source>
</evidence>
<sequence>MFRIDHNLSAGDLDKALRTDVAEGLTSRPKSLPPKWFYDERGSALFEEITRLPEYYLARAERAVLEVRADEIARAADADTLVELGSGSGAKTRLLIDAMGRHGKLERFVPVDVSGDFLAASARRLADDLPHLDVHAVVGDFEQHLGLLPIGEEGGRRMIALLGSTLGNQEPGPRAGLLRAVRAALRPGDSFLLGADLVKDPERLVAAYDDAQGVTASFNRNVLSVLNHRLGADFDPGGFDHVALWDPEREWIEMRLRSRAGRRVHVRELDLEVDFAEGEEMRTEVSAKFRREGLAAELADAGFAPEHWWTDPDGDFSLGLSRAV</sequence>
<dbReference type="GO" id="GO:0052706">
    <property type="term" value="F:L-histidine N(alpha)-methyltransferase activity"/>
    <property type="evidence" value="ECO:0007669"/>
    <property type="project" value="UniProtKB-UniRule"/>
</dbReference>
<dbReference type="GO" id="GO:0008276">
    <property type="term" value="F:protein methyltransferase activity"/>
    <property type="evidence" value="ECO:0007669"/>
    <property type="project" value="InterPro"/>
</dbReference>
<dbReference type="InterPro" id="IPR019257">
    <property type="entry name" value="MeTrfase_dom"/>
</dbReference>
<evidence type="ECO:0000313" key="6">
    <source>
        <dbReference type="Proteomes" id="UP000536604"/>
    </source>
</evidence>
<dbReference type="HAMAP" id="MF_02037">
    <property type="entry name" value="EgtD"/>
    <property type="match status" value="1"/>
</dbReference>
<dbReference type="SUPFAM" id="SSF53335">
    <property type="entry name" value="S-adenosyl-L-methionine-dependent methyltransferases"/>
    <property type="match status" value="1"/>
</dbReference>
<comment type="function">
    <text evidence="3">Catalyzes the SAM-dependent triple methylation of the alpha-amino group of histidine to form hercynine, a step in the biosynthesis pathway of ergothioneine.</text>
</comment>
<dbReference type="EC" id="2.1.1.44" evidence="3"/>
<protein>
    <recommendedName>
        <fullName evidence="3">Histidine N-alpha-methyltransferase</fullName>
        <ecNumber evidence="3">2.1.1.44</ecNumber>
    </recommendedName>
    <alternativeName>
        <fullName evidence="3">Histidine trimethyltransferase</fullName>
    </alternativeName>
</protein>
<dbReference type="EMBL" id="JACHJO010000013">
    <property type="protein sequence ID" value="MBB6121937.1"/>
    <property type="molecule type" value="Genomic_DNA"/>
</dbReference>
<proteinExistence type="inferred from homology"/>
<comment type="similarity">
    <text evidence="3">Belongs to the methyltransferase superfamily. EgtD family.</text>
</comment>
<feature type="binding site" evidence="3">
    <location>
        <position position="55"/>
    </location>
    <ligand>
        <name>L-histidine</name>
        <dbReference type="ChEBI" id="CHEBI:57595"/>
    </ligand>
</feature>
<feature type="domain" description="Histidine-specific methyltransferase SAM-dependent" evidence="4">
    <location>
        <begin position="18"/>
        <end position="322"/>
    </location>
</feature>
<dbReference type="RefSeq" id="WP_184293385.1">
    <property type="nucleotide sequence ID" value="NZ_JACHJO010000013.1"/>
</dbReference>
<feature type="binding site" evidence="3">
    <location>
        <position position="85"/>
    </location>
    <ligand>
        <name>S-adenosyl-L-methionine</name>
        <dbReference type="ChEBI" id="CHEBI:59789"/>
    </ligand>
</feature>
<dbReference type="Proteomes" id="UP000536604">
    <property type="component" value="Unassembled WGS sequence"/>
</dbReference>
<comment type="subunit">
    <text evidence="3">Monomer.</text>
</comment>
<dbReference type="PANTHER" id="PTHR43397:SF1">
    <property type="entry name" value="ERGOTHIONEINE BIOSYNTHESIS PROTEIN 1"/>
    <property type="match status" value="1"/>
</dbReference>
<feature type="binding site" evidence="3">
    <location>
        <begin position="284"/>
        <end position="286"/>
    </location>
    <ligand>
        <name>L-histidine</name>
        <dbReference type="ChEBI" id="CHEBI:57595"/>
    </ligand>
</feature>
<dbReference type="InterPro" id="IPR029063">
    <property type="entry name" value="SAM-dependent_MTases_sf"/>
</dbReference>
<feature type="binding site" evidence="3">
    <location>
        <position position="168"/>
    </location>
    <ligand>
        <name>L-histidine</name>
        <dbReference type="ChEBI" id="CHEBI:57595"/>
    </ligand>
</feature>
<dbReference type="PIRSF" id="PIRSF018005">
    <property type="entry name" value="UCP018005"/>
    <property type="match status" value="1"/>
</dbReference>
<feature type="binding site" evidence="3">
    <location>
        <begin position="140"/>
        <end position="141"/>
    </location>
    <ligand>
        <name>S-adenosyl-L-methionine</name>
        <dbReference type="ChEBI" id="CHEBI:59789"/>
    </ligand>
</feature>
<comment type="caution">
    <text evidence="5">The sequence shown here is derived from an EMBL/GenBank/DDBJ whole genome shotgun (WGS) entry which is preliminary data.</text>
</comment>
<evidence type="ECO:0000256" key="1">
    <source>
        <dbReference type="ARBA" id="ARBA00022603"/>
    </source>
</evidence>
<dbReference type="InterPro" id="IPR032888">
    <property type="entry name" value="EgtD_Actinobacteria"/>
</dbReference>
<feature type="binding site" evidence="3">
    <location>
        <position position="91"/>
    </location>
    <ligand>
        <name>S-adenosyl-L-methionine</name>
        <dbReference type="ChEBI" id="CHEBI:59789"/>
    </ligand>
</feature>
<keyword evidence="6" id="KW-1185">Reference proteome</keyword>
<name>A0A841ITD3_9ACTN</name>
<evidence type="ECO:0000313" key="5">
    <source>
        <dbReference type="EMBL" id="MBB6121937.1"/>
    </source>
</evidence>
<evidence type="ECO:0000259" key="4">
    <source>
        <dbReference type="Pfam" id="PF10017"/>
    </source>
</evidence>
<dbReference type="InterPro" id="IPR017804">
    <property type="entry name" value="MeTrfase_EgtD-like"/>
</dbReference>
<feature type="binding site" evidence="3">
    <location>
        <position position="208"/>
    </location>
    <ligand>
        <name>L-histidine</name>
        <dbReference type="ChEBI" id="CHEBI:57595"/>
    </ligand>
</feature>
<dbReference type="AlphaFoldDB" id="A0A841ITD3"/>
<organism evidence="5 6">
    <name type="scientific">Nocardiopsis algeriensis</name>
    <dbReference type="NCBI Taxonomy" id="1478215"/>
    <lineage>
        <taxon>Bacteria</taxon>
        <taxon>Bacillati</taxon>
        <taxon>Actinomycetota</taxon>
        <taxon>Actinomycetes</taxon>
        <taxon>Streptosporangiales</taxon>
        <taxon>Nocardiopsidaceae</taxon>
        <taxon>Nocardiopsis</taxon>
    </lineage>
</organism>
<dbReference type="Pfam" id="PF10017">
    <property type="entry name" value="Methyltransf_33"/>
    <property type="match status" value="1"/>
</dbReference>
<comment type="pathway">
    <text evidence="3">Amino-acid biosynthesis; ergothioneine biosynthesis.</text>
</comment>